<reference evidence="17" key="1">
    <citation type="submission" date="2025-08" db="UniProtKB">
        <authorList>
            <consortium name="RefSeq"/>
        </authorList>
    </citation>
    <scope>IDENTIFICATION</scope>
    <source>
        <strain evidence="17">Nigerian</strain>
        <tissue evidence="17">Liver and blood</tissue>
    </source>
</reference>
<dbReference type="CTD" id="26020"/>
<keyword evidence="7 13" id="KW-0472">Membrane</keyword>
<name>A0A8J0QXX3_XENTR</name>
<dbReference type="Gene3D" id="4.10.400.10">
    <property type="entry name" value="Low-density Lipoprotein Receptor"/>
    <property type="match status" value="4"/>
</dbReference>
<evidence type="ECO:0000256" key="1">
    <source>
        <dbReference type="ARBA" id="ARBA00004167"/>
    </source>
</evidence>
<dbReference type="InterPro" id="IPR050685">
    <property type="entry name" value="LDLR"/>
</dbReference>
<evidence type="ECO:0000256" key="7">
    <source>
        <dbReference type="ARBA" id="ARBA00023136"/>
    </source>
</evidence>
<feature type="disulfide bond" evidence="11">
    <location>
        <begin position="350"/>
        <end position="365"/>
    </location>
</feature>
<evidence type="ECO:0000256" key="9">
    <source>
        <dbReference type="ARBA" id="ARBA00023176"/>
    </source>
</evidence>
<evidence type="ECO:0000256" key="6">
    <source>
        <dbReference type="ARBA" id="ARBA00022989"/>
    </source>
</evidence>
<dbReference type="AGR" id="Xenbase:XB-GENE-940586"/>
<evidence type="ECO:0000256" key="14">
    <source>
        <dbReference type="SAM" id="SignalP"/>
    </source>
</evidence>
<accession>A0A8J0QXX3</accession>
<dbReference type="RefSeq" id="XP_002941562.3">
    <property type="nucleotide sequence ID" value="XM_002941516.5"/>
</dbReference>
<dbReference type="Pfam" id="PF00057">
    <property type="entry name" value="Ldl_recept_a"/>
    <property type="match status" value="2"/>
</dbReference>
<dbReference type="PRINTS" id="PR00261">
    <property type="entry name" value="LDLRECEPTOR"/>
</dbReference>
<dbReference type="PROSITE" id="PS50068">
    <property type="entry name" value="LDLRA_2"/>
    <property type="match status" value="4"/>
</dbReference>
<feature type="compositionally biased region" description="Basic and acidic residues" evidence="12">
    <location>
        <begin position="588"/>
        <end position="609"/>
    </location>
</feature>
<organism evidence="16 17">
    <name type="scientific">Xenopus tropicalis</name>
    <name type="common">Western clawed frog</name>
    <name type="synonym">Silurana tropicalis</name>
    <dbReference type="NCBI Taxonomy" id="8364"/>
    <lineage>
        <taxon>Eukaryota</taxon>
        <taxon>Metazoa</taxon>
        <taxon>Chordata</taxon>
        <taxon>Craniata</taxon>
        <taxon>Vertebrata</taxon>
        <taxon>Euteleostomi</taxon>
        <taxon>Amphibia</taxon>
        <taxon>Batrachia</taxon>
        <taxon>Anura</taxon>
        <taxon>Pipoidea</taxon>
        <taxon>Pipidae</taxon>
        <taxon>Xenopodinae</taxon>
        <taxon>Xenopus</taxon>
        <taxon>Silurana</taxon>
    </lineage>
</organism>
<keyword evidence="4 13" id="KW-0812">Transmembrane</keyword>
<dbReference type="GO" id="GO:0005041">
    <property type="term" value="F:low-density lipoprotein particle receptor activity"/>
    <property type="evidence" value="ECO:0000318"/>
    <property type="project" value="GO_Central"/>
</dbReference>
<evidence type="ECO:0000256" key="2">
    <source>
        <dbReference type="ARBA" id="ARBA00009939"/>
    </source>
</evidence>
<feature type="region of interest" description="Disordered" evidence="12">
    <location>
        <begin position="581"/>
        <end position="610"/>
    </location>
</feature>
<feature type="domain" description="CUB" evidence="15">
    <location>
        <begin position="64"/>
        <end position="123"/>
    </location>
</feature>
<dbReference type="GeneID" id="100489539"/>
<feature type="chain" id="PRO_5035236017" evidence="14">
    <location>
        <begin position="19"/>
        <end position="635"/>
    </location>
</feature>
<dbReference type="PANTHER" id="PTHR24270">
    <property type="entry name" value="LOW-DENSITY LIPOPROTEIN RECEPTOR-RELATED"/>
    <property type="match status" value="1"/>
</dbReference>
<keyword evidence="17" id="KW-0675">Receptor</keyword>
<evidence type="ECO:0000256" key="13">
    <source>
        <dbReference type="SAM" id="Phobius"/>
    </source>
</evidence>
<keyword evidence="6 13" id="KW-1133">Transmembrane helix</keyword>
<comment type="subcellular location">
    <subcellularLocation>
        <location evidence="10">Membrane</location>
        <location evidence="10">Coated pit</location>
    </subcellularLocation>
    <subcellularLocation>
        <location evidence="1">Membrane</location>
        <topology evidence="1">Single-pass membrane protein</topology>
    </subcellularLocation>
</comment>
<dbReference type="Xenbase" id="XB-GENE-940586">
    <property type="gene designation" value="lrp10"/>
</dbReference>
<feature type="disulfide bond" evidence="11">
    <location>
        <begin position="275"/>
        <end position="290"/>
    </location>
</feature>
<gene>
    <name evidence="17 18" type="primary">lrp10</name>
</gene>
<evidence type="ECO:0000256" key="3">
    <source>
        <dbReference type="ARBA" id="ARBA00022583"/>
    </source>
</evidence>
<evidence type="ECO:0000256" key="5">
    <source>
        <dbReference type="ARBA" id="ARBA00022737"/>
    </source>
</evidence>
<evidence type="ECO:0000256" key="4">
    <source>
        <dbReference type="ARBA" id="ARBA00022692"/>
    </source>
</evidence>
<dbReference type="KEGG" id="xtr:100489539"/>
<evidence type="ECO:0000256" key="8">
    <source>
        <dbReference type="ARBA" id="ARBA00023157"/>
    </source>
</evidence>
<dbReference type="PROSITE" id="PS01209">
    <property type="entry name" value="LDLRA_1"/>
    <property type="match status" value="2"/>
</dbReference>
<dbReference type="SMART" id="SM00192">
    <property type="entry name" value="LDLa"/>
    <property type="match status" value="4"/>
</dbReference>
<dbReference type="OMA" id="GPADRCN"/>
<dbReference type="InterPro" id="IPR002172">
    <property type="entry name" value="LDrepeatLR_classA_rpt"/>
</dbReference>
<feature type="signal peptide" evidence="14">
    <location>
        <begin position="1"/>
        <end position="18"/>
    </location>
</feature>
<comment type="similarity">
    <text evidence="2">Belongs to the LDLR family.</text>
</comment>
<feature type="region of interest" description="Disordered" evidence="12">
    <location>
        <begin position="509"/>
        <end position="566"/>
    </location>
</feature>
<keyword evidence="9" id="KW-0168">Coated pit</keyword>
<dbReference type="Gene3D" id="2.60.120.290">
    <property type="entry name" value="Spermadhesin, CUB domain"/>
    <property type="match status" value="1"/>
</dbReference>
<evidence type="ECO:0000256" key="12">
    <source>
        <dbReference type="SAM" id="MobiDB-lite"/>
    </source>
</evidence>
<keyword evidence="3" id="KW-0254">Endocytosis</keyword>
<keyword evidence="14" id="KW-0732">Signal</keyword>
<feature type="disulfide bond" evidence="11">
    <location>
        <begin position="338"/>
        <end position="356"/>
    </location>
</feature>
<evidence type="ECO:0000313" key="16">
    <source>
        <dbReference type="Proteomes" id="UP000008143"/>
    </source>
</evidence>
<dbReference type="InterPro" id="IPR023415">
    <property type="entry name" value="LDLR_class-A_CS"/>
</dbReference>
<dbReference type="OrthoDB" id="9990982at2759"/>
<dbReference type="CDD" id="cd00041">
    <property type="entry name" value="CUB"/>
    <property type="match status" value="1"/>
</dbReference>
<keyword evidence="8 11" id="KW-1015">Disulfide bond</keyword>
<dbReference type="InterPro" id="IPR035914">
    <property type="entry name" value="Sperma_CUB_dom_sf"/>
</dbReference>
<dbReference type="SUPFAM" id="SSF57424">
    <property type="entry name" value="LDL receptor-like module"/>
    <property type="match status" value="3"/>
</dbReference>
<feature type="disulfide bond" evidence="11">
    <location>
        <begin position="331"/>
        <end position="343"/>
    </location>
</feature>
<keyword evidence="16" id="KW-1185">Reference proteome</keyword>
<dbReference type="InterPro" id="IPR036055">
    <property type="entry name" value="LDL_receptor-like_sf"/>
</dbReference>
<feature type="transmembrane region" description="Helical" evidence="13">
    <location>
        <begin position="373"/>
        <end position="394"/>
    </location>
</feature>
<dbReference type="GO" id="GO:0005905">
    <property type="term" value="C:clathrin-coated pit"/>
    <property type="evidence" value="ECO:0007669"/>
    <property type="project" value="UniProtKB-KW"/>
</dbReference>
<protein>
    <submittedName>
        <fullName evidence="17">Low-density lipoprotein receptor-related protein 10</fullName>
    </submittedName>
</protein>
<proteinExistence type="inferred from homology"/>
<evidence type="ECO:0000256" key="11">
    <source>
        <dbReference type="PROSITE-ProRule" id="PRU00124"/>
    </source>
</evidence>
<feature type="disulfide bond" evidence="11">
    <location>
        <begin position="313"/>
        <end position="328"/>
    </location>
</feature>
<keyword evidence="17" id="KW-0449">Lipoprotein</keyword>
<dbReference type="AlphaFoldDB" id="A0A8J0QXX3"/>
<dbReference type="PROSITE" id="PS01180">
    <property type="entry name" value="CUB"/>
    <property type="match status" value="1"/>
</dbReference>
<evidence type="ECO:0000313" key="18">
    <source>
        <dbReference type="Xenbase" id="XB-GENE-940586"/>
    </source>
</evidence>
<keyword evidence="5" id="KW-0677">Repeat</keyword>
<dbReference type="Proteomes" id="UP000008143">
    <property type="component" value="Chromosome 1"/>
</dbReference>
<sequence>MSLFPALLFFGWLIFTKGNAILDSSPCPQNYFLCRSRCLPLSSRCDGFFDCEDQSDEIGCPPHCSFTLLEFYGVFSPPGYPDSPPNPLPTSCHWLIDSGDSRGLFLQFSSLQLSGSDALVVYELDAGDPNRILRALDQQSNGKSVTVESVGGRVMVVYHYSSEILSNPSPISSVTHGSGFKFPSPDIPLSSKTINRDSGPHKTDLLGPPSFSSHISGSPFHGIWFSAFRPRGFNATYRVRGYCLPWDHPCGSSPGILWDDEVEEGGGCYTEAQRCDGAWDCANGRDEMNCSGCAPGHYPCAMTRACYPITERCNYQTSCQDGTDERGCRACQPGGFHCDLERCVYEAWVCDGQADCRDGSDERGCGYTLPRKVIAAAVIGSLICATLLVVALGCTCRLYTTRAREYSVFAPLSRMDAELIQQQAPPSYGQLIAQGAIPPVEDFPTENPNDGSFMGNLRSLLQFLHQAPPVPAGAVNELPPRRRPPRAVRRLLRRLRRWGLLPPRAQGPQVEVCQNQTSPSPEVASEGTETPTAPALPVKMPLDCPDTSSAQTEASTLPQYSGSGRGLMGMMQVMRERILHPLGAEDTSDGRRGRERPEEEVGEDLQRHEEDDEMLLLPLAEGWDSEAGDVGLIVC</sequence>
<dbReference type="GO" id="GO:0005886">
    <property type="term" value="C:plasma membrane"/>
    <property type="evidence" value="ECO:0000318"/>
    <property type="project" value="GO_Central"/>
</dbReference>
<feature type="disulfide bond" evidence="11">
    <location>
        <begin position="45"/>
        <end position="60"/>
    </location>
</feature>
<dbReference type="GO" id="GO:0006897">
    <property type="term" value="P:endocytosis"/>
    <property type="evidence" value="ECO:0007669"/>
    <property type="project" value="UniProtKB-KW"/>
</dbReference>
<evidence type="ECO:0000259" key="15">
    <source>
        <dbReference type="PROSITE" id="PS01180"/>
    </source>
</evidence>
<dbReference type="SUPFAM" id="SSF49854">
    <property type="entry name" value="Spermadhesin, CUB domain"/>
    <property type="match status" value="1"/>
</dbReference>
<evidence type="ECO:0000256" key="10">
    <source>
        <dbReference type="ARBA" id="ARBA00037878"/>
    </source>
</evidence>
<dbReference type="CDD" id="cd00112">
    <property type="entry name" value="LDLa"/>
    <property type="match status" value="4"/>
</dbReference>
<feature type="compositionally biased region" description="Polar residues" evidence="12">
    <location>
        <begin position="546"/>
        <end position="562"/>
    </location>
</feature>
<comment type="caution">
    <text evidence="11">Lacks conserved residue(s) required for the propagation of feature annotation.</text>
</comment>
<evidence type="ECO:0000313" key="17">
    <source>
        <dbReference type="RefSeq" id="XP_002941562.3"/>
    </source>
</evidence>
<dbReference type="InterPro" id="IPR000859">
    <property type="entry name" value="CUB_dom"/>
</dbReference>
<dbReference type="PANTHER" id="PTHR24270:SF17">
    <property type="entry name" value="LOW-DENSITY LIPOPROTEIN RECEPTOR-RELATED PROTEIN 10"/>
    <property type="match status" value="1"/>
</dbReference>